<dbReference type="EMBL" id="CM007904">
    <property type="protein sequence ID" value="OTF95486.1"/>
    <property type="molecule type" value="Genomic_DNA"/>
</dbReference>
<feature type="compositionally biased region" description="Basic residues" evidence="1">
    <location>
        <begin position="30"/>
        <end position="41"/>
    </location>
</feature>
<gene>
    <name evidence="3" type="ORF">HannXRQ_Chr15g0483631</name>
    <name evidence="2" type="ORF">HanXRQr2_Chr06g0248841</name>
</gene>
<reference evidence="3" key="2">
    <citation type="submission" date="2017-02" db="EMBL/GenBank/DDBJ databases">
        <title>Sunflower complete genome.</title>
        <authorList>
            <person name="Langlade N."/>
            <person name="Munos S."/>
        </authorList>
    </citation>
    <scope>NUCLEOTIDE SEQUENCE [LARGE SCALE GENOMIC DNA]</scope>
    <source>
        <tissue evidence="3">Leaves</tissue>
    </source>
</reference>
<reference evidence="2 4" key="1">
    <citation type="journal article" date="2017" name="Nature">
        <title>The sunflower genome provides insights into oil metabolism, flowering and Asterid evolution.</title>
        <authorList>
            <person name="Badouin H."/>
            <person name="Gouzy J."/>
            <person name="Grassa C.J."/>
            <person name="Murat F."/>
            <person name="Staton S.E."/>
            <person name="Cottret L."/>
            <person name="Lelandais-Briere C."/>
            <person name="Owens G.L."/>
            <person name="Carrere S."/>
            <person name="Mayjonade B."/>
            <person name="Legrand L."/>
            <person name="Gill N."/>
            <person name="Kane N.C."/>
            <person name="Bowers J.E."/>
            <person name="Hubner S."/>
            <person name="Bellec A."/>
            <person name="Berard A."/>
            <person name="Berges H."/>
            <person name="Blanchet N."/>
            <person name="Boniface M.C."/>
            <person name="Brunel D."/>
            <person name="Catrice O."/>
            <person name="Chaidir N."/>
            <person name="Claudel C."/>
            <person name="Donnadieu C."/>
            <person name="Faraut T."/>
            <person name="Fievet G."/>
            <person name="Helmstetter N."/>
            <person name="King M."/>
            <person name="Knapp S.J."/>
            <person name="Lai Z."/>
            <person name="Le Paslier M.C."/>
            <person name="Lippi Y."/>
            <person name="Lorenzon L."/>
            <person name="Mandel J.R."/>
            <person name="Marage G."/>
            <person name="Marchand G."/>
            <person name="Marquand E."/>
            <person name="Bret-Mestries E."/>
            <person name="Morien E."/>
            <person name="Nambeesan S."/>
            <person name="Nguyen T."/>
            <person name="Pegot-Espagnet P."/>
            <person name="Pouilly N."/>
            <person name="Raftis F."/>
            <person name="Sallet E."/>
            <person name="Schiex T."/>
            <person name="Thomas J."/>
            <person name="Vandecasteele C."/>
            <person name="Vares D."/>
            <person name="Vear F."/>
            <person name="Vautrin S."/>
            <person name="Crespi M."/>
            <person name="Mangin B."/>
            <person name="Burke J.M."/>
            <person name="Salse J."/>
            <person name="Munos S."/>
            <person name="Vincourt P."/>
            <person name="Rieseberg L.H."/>
            <person name="Langlade N.B."/>
        </authorList>
    </citation>
    <scope>NUCLEOTIDE SEQUENCE [LARGE SCALE GENOMIC DNA]</scope>
    <source>
        <strain evidence="4">cv. SF193</strain>
        <tissue evidence="2">Leaves</tissue>
    </source>
</reference>
<evidence type="ECO:0000313" key="3">
    <source>
        <dbReference type="EMBL" id="OTF95486.1"/>
    </source>
</evidence>
<proteinExistence type="predicted"/>
<evidence type="ECO:0000313" key="2">
    <source>
        <dbReference type="EMBL" id="KAF5801504.1"/>
    </source>
</evidence>
<protein>
    <submittedName>
        <fullName evidence="3">Uncharacterized protein</fullName>
    </submittedName>
</protein>
<accession>A0A251S9E3</accession>
<dbReference type="Proteomes" id="UP000215914">
    <property type="component" value="Chromosome 15"/>
</dbReference>
<reference evidence="2" key="3">
    <citation type="submission" date="2020-06" db="EMBL/GenBank/DDBJ databases">
        <title>Helianthus annuus Genome sequencing and assembly Release 2.</title>
        <authorList>
            <person name="Gouzy J."/>
            <person name="Langlade N."/>
            <person name="Munos S."/>
        </authorList>
    </citation>
    <scope>NUCLEOTIDE SEQUENCE</scope>
    <source>
        <tissue evidence="2">Leaves</tissue>
    </source>
</reference>
<sequence length="69" mass="8418">MIRPIAWVEIETETETESVKTSSRFCWRRRRFHKPQRRRRTQRSDPRNQRSLDKSGSMRIPTGKELGFR</sequence>
<dbReference type="AlphaFoldDB" id="A0A251S9E3"/>
<evidence type="ECO:0000313" key="4">
    <source>
        <dbReference type="Proteomes" id="UP000215914"/>
    </source>
</evidence>
<feature type="compositionally biased region" description="Basic and acidic residues" evidence="1">
    <location>
        <begin position="42"/>
        <end position="53"/>
    </location>
</feature>
<dbReference type="Gramene" id="mRNA:HanXRQr2_Chr06g0248841">
    <property type="protein sequence ID" value="mRNA:HanXRQr2_Chr06g0248841"/>
    <property type="gene ID" value="HanXRQr2_Chr06g0248841"/>
</dbReference>
<organism evidence="3 4">
    <name type="scientific">Helianthus annuus</name>
    <name type="common">Common sunflower</name>
    <dbReference type="NCBI Taxonomy" id="4232"/>
    <lineage>
        <taxon>Eukaryota</taxon>
        <taxon>Viridiplantae</taxon>
        <taxon>Streptophyta</taxon>
        <taxon>Embryophyta</taxon>
        <taxon>Tracheophyta</taxon>
        <taxon>Spermatophyta</taxon>
        <taxon>Magnoliopsida</taxon>
        <taxon>eudicotyledons</taxon>
        <taxon>Gunneridae</taxon>
        <taxon>Pentapetalae</taxon>
        <taxon>asterids</taxon>
        <taxon>campanulids</taxon>
        <taxon>Asterales</taxon>
        <taxon>Asteraceae</taxon>
        <taxon>Asteroideae</taxon>
        <taxon>Heliantheae alliance</taxon>
        <taxon>Heliantheae</taxon>
        <taxon>Helianthus</taxon>
    </lineage>
</organism>
<evidence type="ECO:0000256" key="1">
    <source>
        <dbReference type="SAM" id="MobiDB-lite"/>
    </source>
</evidence>
<name>A0A251S9E3_HELAN</name>
<dbReference type="InParanoid" id="A0A251S9E3"/>
<feature type="region of interest" description="Disordered" evidence="1">
    <location>
        <begin position="30"/>
        <end position="69"/>
    </location>
</feature>
<dbReference type="EMBL" id="MNCJ02000321">
    <property type="protein sequence ID" value="KAF5801504.1"/>
    <property type="molecule type" value="Genomic_DNA"/>
</dbReference>
<keyword evidence="4" id="KW-1185">Reference proteome</keyword>